<sequence>MSSSTPEEVIVTASLTSDVARVARGMREALALVDEVLDLDHETWESTLHVGDIEFYTSKNGPYPNNQMRISVRPSMGVAALHYADHDDPEVSDAYSYTPNPSIERVHLIFSGETGRLFPRSAVISISHARAALVEWLRTRARPKCIEWRSE</sequence>
<dbReference type="Proteomes" id="UP001595859">
    <property type="component" value="Unassembled WGS sequence"/>
</dbReference>
<proteinExistence type="predicted"/>
<evidence type="ECO:0000313" key="1">
    <source>
        <dbReference type="EMBL" id="MFC4854101.1"/>
    </source>
</evidence>
<evidence type="ECO:0000313" key="2">
    <source>
        <dbReference type="Proteomes" id="UP001595859"/>
    </source>
</evidence>
<dbReference type="InterPro" id="IPR025680">
    <property type="entry name" value="DddI"/>
</dbReference>
<dbReference type="EMBL" id="JBHSIS010000006">
    <property type="protein sequence ID" value="MFC4854101.1"/>
    <property type="molecule type" value="Genomic_DNA"/>
</dbReference>
<accession>A0ABV9S3N0</accession>
<comment type="caution">
    <text evidence="1">The sequence shown here is derived from an EMBL/GenBank/DDBJ whole genome shotgun (WGS) entry which is preliminary data.</text>
</comment>
<gene>
    <name evidence="1" type="ORF">ACFPCV_11370</name>
</gene>
<protein>
    <submittedName>
        <fullName evidence="1">Imm1 family immunity protein</fullName>
    </submittedName>
</protein>
<dbReference type="Pfam" id="PF14430">
    <property type="entry name" value="Imm1"/>
    <property type="match status" value="1"/>
</dbReference>
<name>A0ABV9S3N0_9PSEU</name>
<reference evidence="2" key="1">
    <citation type="journal article" date="2019" name="Int. J. Syst. Evol. Microbiol.">
        <title>The Global Catalogue of Microorganisms (GCM) 10K type strain sequencing project: providing services to taxonomists for standard genome sequencing and annotation.</title>
        <authorList>
            <consortium name="The Broad Institute Genomics Platform"/>
            <consortium name="The Broad Institute Genome Sequencing Center for Infectious Disease"/>
            <person name="Wu L."/>
            <person name="Ma J."/>
        </authorList>
    </citation>
    <scope>NUCLEOTIDE SEQUENCE [LARGE SCALE GENOMIC DNA]</scope>
    <source>
        <strain evidence="2">ZS-22-S1</strain>
    </source>
</reference>
<organism evidence="1 2">
    <name type="scientific">Actinophytocola glycyrrhizae</name>
    <dbReference type="NCBI Taxonomy" id="2044873"/>
    <lineage>
        <taxon>Bacteria</taxon>
        <taxon>Bacillati</taxon>
        <taxon>Actinomycetota</taxon>
        <taxon>Actinomycetes</taxon>
        <taxon>Pseudonocardiales</taxon>
        <taxon>Pseudonocardiaceae</taxon>
    </lineage>
</organism>
<keyword evidence="2" id="KW-1185">Reference proteome</keyword>
<dbReference type="RefSeq" id="WP_378056055.1">
    <property type="nucleotide sequence ID" value="NZ_JBHSIS010000006.1"/>
</dbReference>